<dbReference type="EMBL" id="AFZD01000016">
    <property type="protein sequence ID" value="EHL12273.1"/>
    <property type="molecule type" value="Genomic_DNA"/>
</dbReference>
<sequence length="123" mass="14287">MELPSFVLELLSYLIGMPIFFLPAVVVKKLFLPRVKISTKTKIITTILLGIFTFTLSSILVYLFVGEFVFPIKWITWMIIDFSYLFGIRRKNKKDFNSQLYADITAYEESQSTESIPEKESID</sequence>
<keyword evidence="1" id="KW-0472">Membrane</keyword>
<keyword evidence="3" id="KW-1185">Reference proteome</keyword>
<dbReference type="HOGENOM" id="CLU_2012967_0_0_9"/>
<dbReference type="Proteomes" id="UP000003527">
    <property type="component" value="Unassembled WGS sequence"/>
</dbReference>
<gene>
    <name evidence="2" type="ORF">HMPREF9624_00580</name>
</gene>
<organism evidence="2 3">
    <name type="scientific">Oribacterium asaccharolyticum ACB7</name>
    <dbReference type="NCBI Taxonomy" id="796944"/>
    <lineage>
        <taxon>Bacteria</taxon>
        <taxon>Bacillati</taxon>
        <taxon>Bacillota</taxon>
        <taxon>Clostridia</taxon>
        <taxon>Lachnospirales</taxon>
        <taxon>Lachnospiraceae</taxon>
        <taxon>Oribacterium</taxon>
    </lineage>
</organism>
<keyword evidence="1" id="KW-0812">Transmembrane</keyword>
<evidence type="ECO:0000313" key="3">
    <source>
        <dbReference type="Proteomes" id="UP000003527"/>
    </source>
</evidence>
<protein>
    <submittedName>
        <fullName evidence="2">Uncharacterized protein</fullName>
    </submittedName>
</protein>
<keyword evidence="1" id="KW-1133">Transmembrane helix</keyword>
<dbReference type="AlphaFoldDB" id="G9WU70"/>
<reference evidence="2 3" key="1">
    <citation type="submission" date="2011-08" db="EMBL/GenBank/DDBJ databases">
        <title>The Genome Sequence of Oribacterium sp. ACB7.</title>
        <authorList>
            <consortium name="The Broad Institute Genome Sequencing Platform"/>
            <person name="Earl A."/>
            <person name="Ward D."/>
            <person name="Feldgarden M."/>
            <person name="Gevers D."/>
            <person name="Sizova M."/>
            <person name="Hazen A."/>
            <person name="Epstein S."/>
            <person name="Young S.K."/>
            <person name="Zeng Q."/>
            <person name="Gargeya S."/>
            <person name="Fitzgerald M."/>
            <person name="Haas B."/>
            <person name="Abouelleil A."/>
            <person name="Alvarado L."/>
            <person name="Arachchi H.M."/>
            <person name="Berlin A."/>
            <person name="Brown A."/>
            <person name="Chapman S.B."/>
            <person name="Chen Z."/>
            <person name="Dunbar C."/>
            <person name="Freedman E."/>
            <person name="Gearin G."/>
            <person name="Gellesch M."/>
            <person name="Goldberg J."/>
            <person name="Griggs A."/>
            <person name="Gujja S."/>
            <person name="Heiman D."/>
            <person name="Howarth C."/>
            <person name="Larson L."/>
            <person name="Lui A."/>
            <person name="MacDonald P.J.P."/>
            <person name="Montmayeur A."/>
            <person name="Murphy C."/>
            <person name="Neiman D."/>
            <person name="Pearson M."/>
            <person name="Priest M."/>
            <person name="Roberts A."/>
            <person name="Saif S."/>
            <person name="Shea T."/>
            <person name="Shenoy N."/>
            <person name="Sisk P."/>
            <person name="Stolte C."/>
            <person name="Sykes S."/>
            <person name="Wortman J."/>
            <person name="Nusbaum C."/>
            <person name="Birren B."/>
        </authorList>
    </citation>
    <scope>NUCLEOTIDE SEQUENCE [LARGE SCALE GENOMIC DNA]</scope>
    <source>
        <strain evidence="2 3">ACB7</strain>
    </source>
</reference>
<feature type="transmembrane region" description="Helical" evidence="1">
    <location>
        <begin position="12"/>
        <end position="31"/>
    </location>
</feature>
<accession>G9WU70</accession>
<evidence type="ECO:0000313" key="2">
    <source>
        <dbReference type="EMBL" id="EHL12273.1"/>
    </source>
</evidence>
<feature type="transmembrane region" description="Helical" evidence="1">
    <location>
        <begin position="71"/>
        <end position="88"/>
    </location>
</feature>
<name>G9WU70_9FIRM</name>
<evidence type="ECO:0000256" key="1">
    <source>
        <dbReference type="SAM" id="Phobius"/>
    </source>
</evidence>
<proteinExistence type="predicted"/>
<feature type="transmembrane region" description="Helical" evidence="1">
    <location>
        <begin position="43"/>
        <end position="65"/>
    </location>
</feature>
<comment type="caution">
    <text evidence="2">The sequence shown here is derived from an EMBL/GenBank/DDBJ whole genome shotgun (WGS) entry which is preliminary data.</text>
</comment>
<dbReference type="RefSeq" id="WP_009536463.1">
    <property type="nucleotide sequence ID" value="NZ_JH414504.1"/>
</dbReference>